<evidence type="ECO:0000313" key="1">
    <source>
        <dbReference type="EMBL" id="KAK0722168.1"/>
    </source>
</evidence>
<proteinExistence type="predicted"/>
<evidence type="ECO:0000313" key="2">
    <source>
        <dbReference type="Proteomes" id="UP001172101"/>
    </source>
</evidence>
<dbReference type="EMBL" id="JAUIRO010000003">
    <property type="protein sequence ID" value="KAK0722168.1"/>
    <property type="molecule type" value="Genomic_DNA"/>
</dbReference>
<keyword evidence="2" id="KW-1185">Reference proteome</keyword>
<accession>A0AA40AUG2</accession>
<dbReference type="Proteomes" id="UP001172101">
    <property type="component" value="Unassembled WGS sequence"/>
</dbReference>
<dbReference type="RefSeq" id="XP_060298092.1">
    <property type="nucleotide sequence ID" value="XM_060433766.1"/>
</dbReference>
<gene>
    <name evidence="1" type="ORF">B0T26DRAFT_205755</name>
</gene>
<organism evidence="1 2">
    <name type="scientific">Lasiosphaeria miniovina</name>
    <dbReference type="NCBI Taxonomy" id="1954250"/>
    <lineage>
        <taxon>Eukaryota</taxon>
        <taxon>Fungi</taxon>
        <taxon>Dikarya</taxon>
        <taxon>Ascomycota</taxon>
        <taxon>Pezizomycotina</taxon>
        <taxon>Sordariomycetes</taxon>
        <taxon>Sordariomycetidae</taxon>
        <taxon>Sordariales</taxon>
        <taxon>Lasiosphaeriaceae</taxon>
        <taxon>Lasiosphaeria</taxon>
    </lineage>
</organism>
<dbReference type="GeneID" id="85317036"/>
<protein>
    <submittedName>
        <fullName evidence="1">Uncharacterized protein</fullName>
    </submittedName>
</protein>
<sequence length="239" mass="25684">MYAVLHMASPIRLKISDCRHAFLPACCLSSWCYARSPVRFETSCAVHGGSSKMAQLLTPASLLYLAGAVHGQCSVRSIYGIVVHVYTTSSVRYFVHTCGHPSDCRGSPSMMDRDPDSGPKVGSDMQWLHNVDPAGRGPVPSLPPSSSRDGLAVGCTSLECCLTAPHALQKSSAVVWPTGSGVTGISGATAPVSGDWRGTKRSHRNMLRKALQAPPPYAWEVWMNGLSCAPQRFQVTRKL</sequence>
<reference evidence="1" key="1">
    <citation type="submission" date="2023-06" db="EMBL/GenBank/DDBJ databases">
        <title>Genome-scale phylogeny and comparative genomics of the fungal order Sordariales.</title>
        <authorList>
            <consortium name="Lawrence Berkeley National Laboratory"/>
            <person name="Hensen N."/>
            <person name="Bonometti L."/>
            <person name="Westerberg I."/>
            <person name="Brannstrom I.O."/>
            <person name="Guillou S."/>
            <person name="Cros-Aarteil S."/>
            <person name="Calhoun S."/>
            <person name="Haridas S."/>
            <person name="Kuo A."/>
            <person name="Mondo S."/>
            <person name="Pangilinan J."/>
            <person name="Riley R."/>
            <person name="LaButti K."/>
            <person name="Andreopoulos B."/>
            <person name="Lipzen A."/>
            <person name="Chen C."/>
            <person name="Yanf M."/>
            <person name="Daum C."/>
            <person name="Ng V."/>
            <person name="Clum A."/>
            <person name="Steindorff A."/>
            <person name="Ohm R."/>
            <person name="Martin F."/>
            <person name="Silar P."/>
            <person name="Natvig D."/>
            <person name="Lalanne C."/>
            <person name="Gautier V."/>
            <person name="Ament-velasquez S.L."/>
            <person name="Kruys A."/>
            <person name="Hutchinson M.I."/>
            <person name="Powell A.J."/>
            <person name="Barry K."/>
            <person name="Miller A.N."/>
            <person name="Grigoriev I.V."/>
            <person name="Debuchy R."/>
            <person name="Gladieux P."/>
            <person name="Thoren M.H."/>
            <person name="Johannesson H."/>
        </authorList>
    </citation>
    <scope>NUCLEOTIDE SEQUENCE</scope>
    <source>
        <strain evidence="1">SMH2392-1A</strain>
    </source>
</reference>
<dbReference type="AlphaFoldDB" id="A0AA40AUG2"/>
<comment type="caution">
    <text evidence="1">The sequence shown here is derived from an EMBL/GenBank/DDBJ whole genome shotgun (WGS) entry which is preliminary data.</text>
</comment>
<name>A0AA40AUG2_9PEZI</name>